<dbReference type="EMBL" id="BSYO01000015">
    <property type="protein sequence ID" value="GMH15435.1"/>
    <property type="molecule type" value="Genomic_DNA"/>
</dbReference>
<protein>
    <recommendedName>
        <fullName evidence="3">ATP-dependent Clp protease proteolytic subunit</fullName>
    </recommendedName>
</protein>
<dbReference type="PANTHER" id="PTHR10381">
    <property type="entry name" value="ATP-DEPENDENT CLP PROTEASE PROTEOLYTIC SUBUNIT"/>
    <property type="match status" value="1"/>
</dbReference>
<dbReference type="InterPro" id="IPR029045">
    <property type="entry name" value="ClpP/crotonase-like_dom_sf"/>
</dbReference>
<dbReference type="GO" id="GO:0006515">
    <property type="term" value="P:protein quality control for misfolded or incompletely synthesized proteins"/>
    <property type="evidence" value="ECO:0007669"/>
    <property type="project" value="TreeGrafter"/>
</dbReference>
<organism evidence="1 2">
    <name type="scientific">Nepenthes gracilis</name>
    <name type="common">Slender pitcher plant</name>
    <dbReference type="NCBI Taxonomy" id="150966"/>
    <lineage>
        <taxon>Eukaryota</taxon>
        <taxon>Viridiplantae</taxon>
        <taxon>Streptophyta</taxon>
        <taxon>Embryophyta</taxon>
        <taxon>Tracheophyta</taxon>
        <taxon>Spermatophyta</taxon>
        <taxon>Magnoliopsida</taxon>
        <taxon>eudicotyledons</taxon>
        <taxon>Gunneridae</taxon>
        <taxon>Pentapetalae</taxon>
        <taxon>Caryophyllales</taxon>
        <taxon>Nepenthaceae</taxon>
        <taxon>Nepenthes</taxon>
    </lineage>
</organism>
<reference evidence="1" key="1">
    <citation type="submission" date="2023-05" db="EMBL/GenBank/DDBJ databases">
        <title>Nepenthes gracilis genome sequencing.</title>
        <authorList>
            <person name="Fukushima K."/>
        </authorList>
    </citation>
    <scope>NUCLEOTIDE SEQUENCE</scope>
    <source>
        <strain evidence="1">SING2019-196</strain>
    </source>
</reference>
<accession>A0AAD3XT86</accession>
<dbReference type="AlphaFoldDB" id="A0AAD3XT86"/>
<gene>
    <name evidence="1" type="ORF">Nepgr_017276</name>
</gene>
<keyword evidence="2" id="KW-1185">Reference proteome</keyword>
<comment type="caution">
    <text evidence="1">The sequence shown here is derived from an EMBL/GenBank/DDBJ whole genome shotgun (WGS) entry which is preliminary data.</text>
</comment>
<dbReference type="SUPFAM" id="SSF52096">
    <property type="entry name" value="ClpP/crotonase"/>
    <property type="match status" value="1"/>
</dbReference>
<evidence type="ECO:0000313" key="2">
    <source>
        <dbReference type="Proteomes" id="UP001279734"/>
    </source>
</evidence>
<dbReference type="PANTHER" id="PTHR10381:SF55">
    <property type="entry name" value="ATP-DEPENDENT CLP PROTEASE PROTEOLYTIC SUBUNIT-RELATED PROTEIN 1, CHLOROPLASTIC"/>
    <property type="match status" value="1"/>
</dbReference>
<dbReference type="InterPro" id="IPR023562">
    <property type="entry name" value="ClpP/TepA"/>
</dbReference>
<dbReference type="GO" id="GO:0009368">
    <property type="term" value="C:endopeptidase Clp complex"/>
    <property type="evidence" value="ECO:0007669"/>
    <property type="project" value="TreeGrafter"/>
</dbReference>
<name>A0AAD3XT86_NEPGR</name>
<evidence type="ECO:0008006" key="3">
    <source>
        <dbReference type="Google" id="ProtNLM"/>
    </source>
</evidence>
<evidence type="ECO:0000313" key="1">
    <source>
        <dbReference type="EMBL" id="GMH15435.1"/>
    </source>
</evidence>
<dbReference type="Gene3D" id="3.90.226.10">
    <property type="entry name" value="2-enoyl-CoA Hydratase, Chain A, domain 1"/>
    <property type="match status" value="1"/>
</dbReference>
<dbReference type="GO" id="GO:0004252">
    <property type="term" value="F:serine-type endopeptidase activity"/>
    <property type="evidence" value="ECO:0007669"/>
    <property type="project" value="TreeGrafter"/>
</dbReference>
<proteinExistence type="predicted"/>
<dbReference type="GO" id="GO:0051117">
    <property type="term" value="F:ATPase binding"/>
    <property type="evidence" value="ECO:0007669"/>
    <property type="project" value="TreeGrafter"/>
</dbReference>
<dbReference type="Pfam" id="PF00574">
    <property type="entry name" value="CLP_protease"/>
    <property type="match status" value="1"/>
</dbReference>
<dbReference type="GO" id="GO:0004176">
    <property type="term" value="F:ATP-dependent peptidase activity"/>
    <property type="evidence" value="ECO:0007669"/>
    <property type="project" value="TreeGrafter"/>
</dbReference>
<dbReference type="Proteomes" id="UP001279734">
    <property type="component" value="Unassembled WGS sequence"/>
</dbReference>
<sequence>MWSLRGMDDRGPSKYSNSVRMYRGGARGYGRPRTAPPDLPSLLLDARIVYLGMPLQIVPAVTKLLVAEFTWLDYDNPSKPIYLYINSSGTQGLSNLGFRQGLTL</sequence>